<organism evidence="2 3">
    <name type="scientific">Halococcus salifodinae DSM 8989</name>
    <dbReference type="NCBI Taxonomy" id="1227456"/>
    <lineage>
        <taxon>Archaea</taxon>
        <taxon>Methanobacteriati</taxon>
        <taxon>Methanobacteriota</taxon>
        <taxon>Stenosarchaea group</taxon>
        <taxon>Halobacteria</taxon>
        <taxon>Halobacteriales</taxon>
        <taxon>Halococcaceae</taxon>
        <taxon>Halococcus</taxon>
    </lineage>
</organism>
<dbReference type="PATRIC" id="fig|1227456.3.peg.859"/>
<dbReference type="Proteomes" id="UP000011625">
    <property type="component" value="Unassembled WGS sequence"/>
</dbReference>
<proteinExistence type="predicted"/>
<evidence type="ECO:0000313" key="2">
    <source>
        <dbReference type="EMBL" id="EMA54914.1"/>
    </source>
</evidence>
<feature type="compositionally biased region" description="Basic and acidic residues" evidence="1">
    <location>
        <begin position="23"/>
        <end position="42"/>
    </location>
</feature>
<gene>
    <name evidence="2" type="ORF">C450_04146</name>
</gene>
<feature type="region of interest" description="Disordered" evidence="1">
    <location>
        <begin position="80"/>
        <end position="110"/>
    </location>
</feature>
<evidence type="ECO:0000313" key="3">
    <source>
        <dbReference type="Proteomes" id="UP000011625"/>
    </source>
</evidence>
<name>M0NCU9_9EURY</name>
<comment type="caution">
    <text evidence="2">The sequence shown here is derived from an EMBL/GenBank/DDBJ whole genome shotgun (WGS) entry which is preliminary data.</text>
</comment>
<feature type="region of interest" description="Disordered" evidence="1">
    <location>
        <begin position="15"/>
        <end position="42"/>
    </location>
</feature>
<dbReference type="STRING" id="1227456.C450_04146"/>
<reference evidence="2 3" key="1">
    <citation type="journal article" date="2014" name="PLoS Genet.">
        <title>Phylogenetically driven sequencing of extremely halophilic archaea reveals strategies for static and dynamic osmo-response.</title>
        <authorList>
            <person name="Becker E.A."/>
            <person name="Seitzer P.M."/>
            <person name="Tritt A."/>
            <person name="Larsen D."/>
            <person name="Krusor M."/>
            <person name="Yao A.I."/>
            <person name="Wu D."/>
            <person name="Madern D."/>
            <person name="Eisen J.A."/>
            <person name="Darling A.E."/>
            <person name="Facciotti M.T."/>
        </authorList>
    </citation>
    <scope>NUCLEOTIDE SEQUENCE [LARGE SCALE GENOMIC DNA]</scope>
    <source>
        <strain evidence="2 3">DSM 8989</strain>
    </source>
</reference>
<feature type="compositionally biased region" description="Acidic residues" evidence="1">
    <location>
        <begin position="90"/>
        <end position="103"/>
    </location>
</feature>
<accession>M0NCU9</accession>
<evidence type="ECO:0000256" key="1">
    <source>
        <dbReference type="SAM" id="MobiDB-lite"/>
    </source>
</evidence>
<evidence type="ECO:0008006" key="4">
    <source>
        <dbReference type="Google" id="ProtNLM"/>
    </source>
</evidence>
<keyword evidence="3" id="KW-1185">Reference proteome</keyword>
<dbReference type="EMBL" id="AOME01000016">
    <property type="protein sequence ID" value="EMA54914.1"/>
    <property type="molecule type" value="Genomic_DNA"/>
</dbReference>
<protein>
    <recommendedName>
        <fullName evidence="4">Conditioned medium-induced protein 4</fullName>
    </recommendedName>
</protein>
<dbReference type="AlphaFoldDB" id="M0NCU9"/>
<sequence length="221" mass="24696">MTMDEKTEELRDIFVDVTDESTVTERQEDTPGSLARDEPAAERVEGVVASMRERYDFDTDLPDAALADLVEGFYDGASDDALSERAVDETGADDEDGDLDDASTADASELSSHDVFRTRMDLHLVREADTDASFALGDLRDRLANDESIDEIATEFDIAESTVRRYRRVLETQAERRRVGDRFREEFDEILADADLASLTEDVTRDGLDDATDGMENDLSF</sequence>